<dbReference type="RefSeq" id="WP_084668420.1">
    <property type="nucleotide sequence ID" value="NZ_FQYX01000003.1"/>
</dbReference>
<dbReference type="PANTHER" id="PTHR43751">
    <property type="entry name" value="SULFATASE"/>
    <property type="match status" value="1"/>
</dbReference>
<dbReference type="PANTHER" id="PTHR43751:SF3">
    <property type="entry name" value="SULFATASE N-TERMINAL DOMAIN-CONTAINING PROTEIN"/>
    <property type="match status" value="1"/>
</dbReference>
<dbReference type="Proteomes" id="UP000184231">
    <property type="component" value="Unassembled WGS sequence"/>
</dbReference>
<dbReference type="SMART" id="SM00758">
    <property type="entry name" value="PA14"/>
    <property type="match status" value="1"/>
</dbReference>
<dbReference type="InterPro" id="IPR000917">
    <property type="entry name" value="Sulfatase_N"/>
</dbReference>
<protein>
    <submittedName>
        <fullName evidence="3">Arylsulfatase A</fullName>
    </submittedName>
</protein>
<dbReference type="AlphaFoldDB" id="A0A1M6CA59"/>
<reference evidence="3 4" key="1">
    <citation type="submission" date="2016-11" db="EMBL/GenBank/DDBJ databases">
        <authorList>
            <person name="Jaros S."/>
            <person name="Januszkiewicz K."/>
            <person name="Wedrychowicz H."/>
        </authorList>
    </citation>
    <scope>NUCLEOTIDE SEQUENCE [LARGE SCALE GENOMIC DNA]</scope>
    <source>
        <strain evidence="3 4">CGMCC 1.8863</strain>
    </source>
</reference>
<sequence>MNYQRVKFFLLLCTTSLFLNAQHGNKNYTDQPVTNSGPNIIFIYVDDLGFGDLGKFWQNQISGDRKMVTPQLDALANEGAMMTHHYTAAPVCAPARASLLEGLHQGHSSVRDNQFDAPLKEGLTMPEMLKRAGYRTLHVGKAGLAGRRGASEPDPKTLEAHPLKRGFDQFYGYLYHIQGHEHYPQNGTTPQRAYFTNGYDMILEDTELTYSTDVFTAKSKQWIVEHESSRPNQPFFLYLAYDAPHAALQVPTQEYPKGGGLNGGLQWTGQTSPTPWVNTASGKKDSYIHPDYDNKDWSEGDKRHASMIRRLDNAVGDIIQLLKDLKIDEETLIVFTSDNGPHNEAGSGGQFAQNPEFFQSYANLNGIKRDLWEGGIRMPTICRYPGVIPKNTVVTYPSGQWDWLATFADLAKVSIPAYTDGVSLMPSLTQNNNQIVNQRYLYGEYFNNSKTPNYADFENSKKGRKRGQMQFIRIGDYKGVRYDIESHRSTPFEIYNVVKDERESVNLALSMPELQQEMLDKVLQLRRSSSTNRPYDLDFIPSVNLPGATNGLHKRVYSGTHHWVPNFELIAPEKVSISPGVNLDTNGLTAEVGLFYKGYIKVPKDGAYTISLKSASNCHIMLHEIHLINNDFNYSGAELSEQVYLEAGFHPIRIYYQQNDNITPSISLKMEGPGMTKTTIPDSMYFIKKTM</sequence>
<dbReference type="InterPro" id="IPR037524">
    <property type="entry name" value="PA14/GLEYA"/>
</dbReference>
<evidence type="ECO:0000313" key="3">
    <source>
        <dbReference type="EMBL" id="SHI57912.1"/>
    </source>
</evidence>
<dbReference type="Gene3D" id="3.30.1120.10">
    <property type="match status" value="1"/>
</dbReference>
<organism evidence="3 4">
    <name type="scientific">Arenibacter nanhaiticus</name>
    <dbReference type="NCBI Taxonomy" id="558155"/>
    <lineage>
        <taxon>Bacteria</taxon>
        <taxon>Pseudomonadati</taxon>
        <taxon>Bacteroidota</taxon>
        <taxon>Flavobacteriia</taxon>
        <taxon>Flavobacteriales</taxon>
        <taxon>Flavobacteriaceae</taxon>
        <taxon>Arenibacter</taxon>
    </lineage>
</organism>
<evidence type="ECO:0000259" key="2">
    <source>
        <dbReference type="PROSITE" id="PS51820"/>
    </source>
</evidence>
<evidence type="ECO:0000256" key="1">
    <source>
        <dbReference type="SAM" id="SignalP"/>
    </source>
</evidence>
<dbReference type="PROSITE" id="PS51820">
    <property type="entry name" value="PA14"/>
    <property type="match status" value="1"/>
</dbReference>
<dbReference type="Pfam" id="PF07691">
    <property type="entry name" value="PA14"/>
    <property type="match status" value="1"/>
</dbReference>
<dbReference type="Pfam" id="PF00884">
    <property type="entry name" value="Sulfatase"/>
    <property type="match status" value="1"/>
</dbReference>
<accession>A0A1M6CA59</accession>
<feature type="domain" description="PA14" evidence="2">
    <location>
        <begin position="547"/>
        <end position="684"/>
    </location>
</feature>
<dbReference type="Gene3D" id="3.90.182.10">
    <property type="entry name" value="Toxin - Anthrax Protective Antigen,domain 1"/>
    <property type="match status" value="1"/>
</dbReference>
<dbReference type="STRING" id="558155.SAMN04487911_103136"/>
<keyword evidence="4" id="KW-1185">Reference proteome</keyword>
<gene>
    <name evidence="3" type="ORF">SAMN04487911_103136</name>
</gene>
<dbReference type="SUPFAM" id="SSF56988">
    <property type="entry name" value="Anthrax protective antigen"/>
    <property type="match status" value="1"/>
</dbReference>
<dbReference type="OrthoDB" id="9766107at2"/>
<dbReference type="SUPFAM" id="SSF53649">
    <property type="entry name" value="Alkaline phosphatase-like"/>
    <property type="match status" value="1"/>
</dbReference>
<dbReference type="Gene3D" id="3.40.720.10">
    <property type="entry name" value="Alkaline Phosphatase, subunit A"/>
    <property type="match status" value="1"/>
</dbReference>
<dbReference type="InterPro" id="IPR011658">
    <property type="entry name" value="PA14_dom"/>
</dbReference>
<proteinExistence type="predicted"/>
<evidence type="ECO:0000313" key="4">
    <source>
        <dbReference type="Proteomes" id="UP000184231"/>
    </source>
</evidence>
<feature type="chain" id="PRO_5012183787" evidence="1">
    <location>
        <begin position="22"/>
        <end position="691"/>
    </location>
</feature>
<feature type="signal peptide" evidence="1">
    <location>
        <begin position="1"/>
        <end position="21"/>
    </location>
</feature>
<keyword evidence="1" id="KW-0732">Signal</keyword>
<dbReference type="InterPro" id="IPR052701">
    <property type="entry name" value="GAG_Ulvan_Degrading_Sulfatases"/>
</dbReference>
<name>A0A1M6CA59_9FLAO</name>
<dbReference type="EMBL" id="FQYX01000003">
    <property type="protein sequence ID" value="SHI57912.1"/>
    <property type="molecule type" value="Genomic_DNA"/>
</dbReference>
<dbReference type="InterPro" id="IPR017850">
    <property type="entry name" value="Alkaline_phosphatase_core_sf"/>
</dbReference>